<keyword evidence="9" id="KW-0175">Coiled coil</keyword>
<dbReference type="eggNOG" id="COG4585">
    <property type="taxonomic scope" value="Bacteria"/>
</dbReference>
<dbReference type="InterPro" id="IPR011712">
    <property type="entry name" value="Sig_transdc_His_kin_sub3_dim/P"/>
</dbReference>
<evidence type="ECO:0000256" key="8">
    <source>
        <dbReference type="ARBA" id="ARBA00023012"/>
    </source>
</evidence>
<evidence type="ECO:0000259" key="11">
    <source>
        <dbReference type="Pfam" id="PF07730"/>
    </source>
</evidence>
<keyword evidence="6 12" id="KW-0418">Kinase</keyword>
<dbReference type="Pfam" id="PF07730">
    <property type="entry name" value="HisKA_3"/>
    <property type="match status" value="1"/>
</dbReference>
<keyword evidence="3" id="KW-0597">Phosphoprotein</keyword>
<feature type="transmembrane region" description="Helical" evidence="10">
    <location>
        <begin position="139"/>
        <end position="156"/>
    </location>
</feature>
<evidence type="ECO:0000256" key="10">
    <source>
        <dbReference type="SAM" id="Phobius"/>
    </source>
</evidence>
<feature type="transmembrane region" description="Helical" evidence="10">
    <location>
        <begin position="7"/>
        <end position="25"/>
    </location>
</feature>
<evidence type="ECO:0000256" key="4">
    <source>
        <dbReference type="ARBA" id="ARBA00022679"/>
    </source>
</evidence>
<keyword evidence="13" id="KW-1185">Reference proteome</keyword>
<evidence type="ECO:0000256" key="5">
    <source>
        <dbReference type="ARBA" id="ARBA00022741"/>
    </source>
</evidence>
<protein>
    <recommendedName>
        <fullName evidence="2">histidine kinase</fullName>
        <ecNumber evidence="2">2.7.13.3</ecNumber>
    </recommendedName>
</protein>
<evidence type="ECO:0000256" key="2">
    <source>
        <dbReference type="ARBA" id="ARBA00012438"/>
    </source>
</evidence>
<evidence type="ECO:0000256" key="9">
    <source>
        <dbReference type="SAM" id="Coils"/>
    </source>
</evidence>
<dbReference type="GO" id="GO:0005524">
    <property type="term" value="F:ATP binding"/>
    <property type="evidence" value="ECO:0007669"/>
    <property type="project" value="UniProtKB-KW"/>
</dbReference>
<evidence type="ECO:0000256" key="6">
    <source>
        <dbReference type="ARBA" id="ARBA00022777"/>
    </source>
</evidence>
<dbReference type="Proteomes" id="UP000001401">
    <property type="component" value="Chromosome"/>
</dbReference>
<dbReference type="SUPFAM" id="SSF55874">
    <property type="entry name" value="ATPase domain of HSP90 chaperone/DNA topoisomerase II/histidine kinase"/>
    <property type="match status" value="1"/>
</dbReference>
<sequence>MTDRQSRLINSILFFVIFGTWFILINDNPNNTILLTILIYSYALIQYFRYLKYRLPIKNPLSIILIMTQLCIAFTVQAVDGWFLAQTYFFILIVEVSYRSSRANSILFMVISYVAYVTAVALHFQFPPFHEISHVVPRFLEYVLFWAFSYIASYAVDQKREMELLNEELRQAAEELEEKTLLQERLRLSKEIHDTVGHTLTTAYIGVETSKHIIQNGKNTEGLEMLEKAKFQIKRSLEDVRSIVHTVSENPNFIDMKKSLIKLIDQTEDHSNITIDYEITESLPDLGPAQQLAIYRALQEGVTNGIRHGGSTHFHYRLLNKGDTLQITLEDNGKFKNNSTYGFGLKAMQQRFQLVGGMVETLKNDKGGCTLKITLPIQYRENINQPNTLQKEGNTYVG</sequence>
<keyword evidence="5" id="KW-0547">Nucleotide-binding</keyword>
<dbReference type="PANTHER" id="PTHR24421">
    <property type="entry name" value="NITRATE/NITRITE SENSOR PROTEIN NARX-RELATED"/>
    <property type="match status" value="1"/>
</dbReference>
<dbReference type="EC" id="2.7.13.3" evidence="2"/>
<feature type="transmembrane region" description="Helical" evidence="10">
    <location>
        <begin position="105"/>
        <end position="127"/>
    </location>
</feature>
<dbReference type="InterPro" id="IPR036890">
    <property type="entry name" value="HATPase_C_sf"/>
</dbReference>
<evidence type="ECO:0000256" key="1">
    <source>
        <dbReference type="ARBA" id="ARBA00000085"/>
    </source>
</evidence>
<dbReference type="CDD" id="cd16917">
    <property type="entry name" value="HATPase_UhpB-NarQ-NarX-like"/>
    <property type="match status" value="1"/>
</dbReference>
<dbReference type="EMBL" id="CP002394">
    <property type="protein sequence ID" value="ADU28812.1"/>
    <property type="molecule type" value="Genomic_DNA"/>
</dbReference>
<proteinExistence type="predicted"/>
<feature type="transmembrane region" description="Helical" evidence="10">
    <location>
        <begin position="60"/>
        <end position="76"/>
    </location>
</feature>
<dbReference type="GO" id="GO:0000155">
    <property type="term" value="F:phosphorelay sensor kinase activity"/>
    <property type="evidence" value="ECO:0007669"/>
    <property type="project" value="InterPro"/>
</dbReference>
<evidence type="ECO:0000256" key="3">
    <source>
        <dbReference type="ARBA" id="ARBA00022553"/>
    </source>
</evidence>
<evidence type="ECO:0000313" key="13">
    <source>
        <dbReference type="Proteomes" id="UP000001401"/>
    </source>
</evidence>
<name>E6TXJ8_EVAC2</name>
<dbReference type="KEGG" id="bco:Bcell_0530"/>
<keyword evidence="10" id="KW-0812">Transmembrane</keyword>
<dbReference type="GO" id="GO:0016020">
    <property type="term" value="C:membrane"/>
    <property type="evidence" value="ECO:0007669"/>
    <property type="project" value="InterPro"/>
</dbReference>
<dbReference type="HOGENOM" id="CLU_000445_20_15_9"/>
<dbReference type="Gene3D" id="1.20.5.1930">
    <property type="match status" value="1"/>
</dbReference>
<evidence type="ECO:0000313" key="12">
    <source>
        <dbReference type="EMBL" id="ADU28812.1"/>
    </source>
</evidence>
<keyword evidence="10" id="KW-0472">Membrane</keyword>
<dbReference type="Gene3D" id="3.30.565.10">
    <property type="entry name" value="Histidine kinase-like ATPase, C-terminal domain"/>
    <property type="match status" value="1"/>
</dbReference>
<accession>E6TXJ8</accession>
<dbReference type="PANTHER" id="PTHR24421:SF10">
    <property type="entry name" value="NITRATE_NITRITE SENSOR PROTEIN NARQ"/>
    <property type="match status" value="1"/>
</dbReference>
<keyword evidence="10" id="KW-1133">Transmembrane helix</keyword>
<keyword evidence="4" id="KW-0808">Transferase</keyword>
<feature type="coiled-coil region" evidence="9">
    <location>
        <begin position="155"/>
        <end position="186"/>
    </location>
</feature>
<dbReference type="STRING" id="649639.Bcell_0530"/>
<dbReference type="AlphaFoldDB" id="E6TXJ8"/>
<dbReference type="GO" id="GO:0046983">
    <property type="term" value="F:protein dimerization activity"/>
    <property type="evidence" value="ECO:0007669"/>
    <property type="project" value="InterPro"/>
</dbReference>
<organism evidence="12 13">
    <name type="scientific">Evansella cellulosilytica (strain ATCC 21833 / DSM 2522 / FERM P-1141 / JCM 9156 / N-4)</name>
    <name type="common">Bacillus cellulosilyticus</name>
    <dbReference type="NCBI Taxonomy" id="649639"/>
    <lineage>
        <taxon>Bacteria</taxon>
        <taxon>Bacillati</taxon>
        <taxon>Bacillota</taxon>
        <taxon>Bacilli</taxon>
        <taxon>Bacillales</taxon>
        <taxon>Bacillaceae</taxon>
        <taxon>Evansella</taxon>
    </lineage>
</organism>
<evidence type="ECO:0000256" key="7">
    <source>
        <dbReference type="ARBA" id="ARBA00022840"/>
    </source>
</evidence>
<dbReference type="InterPro" id="IPR050482">
    <property type="entry name" value="Sensor_HK_TwoCompSys"/>
</dbReference>
<keyword evidence="7" id="KW-0067">ATP-binding</keyword>
<feature type="transmembrane region" description="Helical" evidence="10">
    <location>
        <begin position="31"/>
        <end position="48"/>
    </location>
</feature>
<gene>
    <name evidence="12" type="ordered locus">Bcell_0530</name>
</gene>
<reference evidence="12 13" key="1">
    <citation type="submission" date="2010-12" db="EMBL/GenBank/DDBJ databases">
        <title>Complete sequence of Bacillus cellulosilyticus DSM 2522.</title>
        <authorList>
            <consortium name="US DOE Joint Genome Institute"/>
            <person name="Lucas S."/>
            <person name="Copeland A."/>
            <person name="Lapidus A."/>
            <person name="Cheng J.-F."/>
            <person name="Bruce D."/>
            <person name="Goodwin L."/>
            <person name="Pitluck S."/>
            <person name="Chertkov O."/>
            <person name="Detter J.C."/>
            <person name="Han C."/>
            <person name="Tapia R."/>
            <person name="Land M."/>
            <person name="Hauser L."/>
            <person name="Jeffries C."/>
            <person name="Kyrpides N."/>
            <person name="Ivanova N."/>
            <person name="Mikhailova N."/>
            <person name="Brumm P."/>
            <person name="Mead D."/>
            <person name="Woyke T."/>
        </authorList>
    </citation>
    <scope>NUCLEOTIDE SEQUENCE [LARGE SCALE GENOMIC DNA]</scope>
    <source>
        <strain evidence="13">ATCC 21833 / DSM 2522 / FERM P-1141 / JCM 9156 / N-4</strain>
    </source>
</reference>
<feature type="domain" description="Signal transduction histidine kinase subgroup 3 dimerisation and phosphoacceptor" evidence="11">
    <location>
        <begin position="184"/>
        <end position="247"/>
    </location>
</feature>
<dbReference type="OrthoDB" id="199946at2"/>
<comment type="catalytic activity">
    <reaction evidence="1">
        <text>ATP + protein L-histidine = ADP + protein N-phospho-L-histidine.</text>
        <dbReference type="EC" id="2.7.13.3"/>
    </reaction>
</comment>
<keyword evidence="8" id="KW-0902">Two-component regulatory system</keyword>
<dbReference type="RefSeq" id="WP_013487153.1">
    <property type="nucleotide sequence ID" value="NC_014829.1"/>
</dbReference>